<name>A0A2H9T328_9ZZZZ</name>
<accession>A0A2H9T328</accession>
<proteinExistence type="predicted"/>
<comment type="caution">
    <text evidence="1">The sequence shown here is derived from an EMBL/GenBank/DDBJ whole genome shotgun (WGS) entry which is preliminary data.</text>
</comment>
<evidence type="ECO:0000313" key="1">
    <source>
        <dbReference type="EMBL" id="PJE77638.1"/>
    </source>
</evidence>
<organism evidence="1">
    <name type="scientific">invertebrate metagenome</name>
    <dbReference type="NCBI Taxonomy" id="1711999"/>
    <lineage>
        <taxon>unclassified sequences</taxon>
        <taxon>metagenomes</taxon>
        <taxon>organismal metagenomes</taxon>
    </lineage>
</organism>
<protein>
    <submittedName>
        <fullName evidence="1">Uncharacterized protein</fullName>
    </submittedName>
</protein>
<reference evidence="1" key="1">
    <citation type="journal article" date="2017" name="Appl. Environ. Microbiol.">
        <title>Molecular characterization of an Endozoicomonas-like organism causing infection in king scallop Pecten maximus L.</title>
        <authorList>
            <person name="Cano I."/>
            <person name="van Aerle R."/>
            <person name="Ross S."/>
            <person name="Verner-Jeffreys D.W."/>
            <person name="Paley R.K."/>
            <person name="Rimmer G."/>
            <person name="Ryder D."/>
            <person name="Hooper P."/>
            <person name="Stone D."/>
            <person name="Feist S.W."/>
        </authorList>
    </citation>
    <scope>NUCLEOTIDE SEQUENCE</scope>
</reference>
<dbReference type="EMBL" id="NSIT01000455">
    <property type="protein sequence ID" value="PJE77638.1"/>
    <property type="molecule type" value="Genomic_DNA"/>
</dbReference>
<dbReference type="AlphaFoldDB" id="A0A2H9T328"/>
<gene>
    <name evidence="1" type="ORF">CI610_03435</name>
</gene>
<sequence length="126" mass="14389">MNPDTTAALSHASVTSLYRQIQCTYIVYLHRFILISGKLKKNIWTYYQKRVLGINKIAIYPYNWCMVPFNRDQSSISLIEKALSPITHASTGKSVFAHEGITSGQIESYLSLLYMFLVLQIVAPFH</sequence>